<dbReference type="InterPro" id="IPR057327">
    <property type="entry name" value="Vts1_dom"/>
</dbReference>
<evidence type="ECO:0000256" key="2">
    <source>
        <dbReference type="ARBA" id="ARBA00022490"/>
    </source>
</evidence>
<dbReference type="GO" id="GO:0000289">
    <property type="term" value="P:nuclear-transcribed mRNA poly(A) tail shortening"/>
    <property type="evidence" value="ECO:0007669"/>
    <property type="project" value="TreeGrafter"/>
</dbReference>
<accession>A0A7J7JD18</accession>
<feature type="compositionally biased region" description="Polar residues" evidence="3">
    <location>
        <begin position="407"/>
        <end position="425"/>
    </location>
</feature>
<feature type="compositionally biased region" description="Acidic residues" evidence="3">
    <location>
        <begin position="786"/>
        <end position="797"/>
    </location>
</feature>
<dbReference type="AlphaFoldDB" id="A0A7J7JD18"/>
<dbReference type="Pfam" id="PF25479">
    <property type="entry name" value="Vts1"/>
    <property type="match status" value="1"/>
</dbReference>
<dbReference type="InterPro" id="IPR013761">
    <property type="entry name" value="SAM/pointed_sf"/>
</dbReference>
<dbReference type="Proteomes" id="UP000593567">
    <property type="component" value="Unassembled WGS sequence"/>
</dbReference>
<dbReference type="PANTHER" id="PTHR12515:SF5">
    <property type="entry name" value="PROTEIN SMAUG"/>
    <property type="match status" value="1"/>
</dbReference>
<evidence type="ECO:0000313" key="7">
    <source>
        <dbReference type="Proteomes" id="UP000593567"/>
    </source>
</evidence>
<gene>
    <name evidence="6" type="ORF">EB796_018156</name>
</gene>
<dbReference type="GO" id="GO:0000932">
    <property type="term" value="C:P-body"/>
    <property type="evidence" value="ECO:0007669"/>
    <property type="project" value="TreeGrafter"/>
</dbReference>
<evidence type="ECO:0000256" key="3">
    <source>
        <dbReference type="SAM" id="MobiDB-lite"/>
    </source>
</evidence>
<dbReference type="Gene3D" id="1.10.150.50">
    <property type="entry name" value="Transcription Factor, Ets-1"/>
    <property type="match status" value="1"/>
</dbReference>
<name>A0A7J7JD18_BUGNE</name>
<dbReference type="OrthoDB" id="2155283at2759"/>
<dbReference type="EMBL" id="VXIV02002700">
    <property type="protein sequence ID" value="KAF6023536.1"/>
    <property type="molecule type" value="Genomic_DNA"/>
</dbReference>
<dbReference type="GO" id="GO:0030371">
    <property type="term" value="F:translation repressor activity"/>
    <property type="evidence" value="ECO:0007669"/>
    <property type="project" value="InterPro"/>
</dbReference>
<dbReference type="InterPro" id="IPR050897">
    <property type="entry name" value="SMAUG/VTS1_RNA-bind"/>
</dbReference>
<evidence type="ECO:0000313" key="6">
    <source>
        <dbReference type="EMBL" id="KAF6023536.1"/>
    </source>
</evidence>
<dbReference type="GO" id="GO:0003729">
    <property type="term" value="F:mRNA binding"/>
    <property type="evidence" value="ECO:0007669"/>
    <property type="project" value="TreeGrafter"/>
</dbReference>
<comment type="caution">
    <text evidence="6">The sequence shown here is derived from an EMBL/GenBank/DDBJ whole genome shotgun (WGS) entry which is preliminary data.</text>
</comment>
<sequence>MRMLIRKASASSNIIDTSIAELSEFEENLNHSDLSAVSPSKVKNNNMAATETTEANLCLSNTLSPSLTTHPHTSLLTTDASTNCTLTFDAKLAQLADASTSCCQIVDKKQSADASVSCSYFGIGVNSSDEVCSAGLQSMFKGGTSLFSEQIYTFSQWFGQWSDCEQVVALYTLLRQLTANQARFIEHLLQEQASSDAAVDAIENQANKLDFVQSLDSIKYTKEELTQQLLIHFPLLHPGNHTVKDEYLRIIPKALSNSVECGTKVEDCRKLLTYTLIHPAVSHDERAQFTRWLNQLEKQYSMKITQTQMTHSNIQSLSNFAEQIRIDSDSTLPAPTAQIKSELASDLFADVDVSNRHLPVHATNSAPPYGSGVGVFGNNHRKLSRTRSYAKAVQRKGSGEACRPVQGGSNASQWRAQAPQNSVEISSWMGKAQDNISPPHSDHGPLSPQSSVSSTDSDHEPSKTGVFYQENSGMKEFPGWLKGLRLHKYSSLFINVAYEDMLQVDEKWLEERNVTKGARNKLAQSISKLRERTKELRSMEQDVMQATNLKQVLTDLKSIVHSPIKPYFPPEGSNPSPEISDADLPGLINRLMGRLCTQLLVNNRIDDECYPLYIHLIDKCVHHEAFTMKQRKLLHEWKSQVLQRNNGRMITGRQEQRIPAHRSTSRTNSWNTTRRGGSSSNGGAVYAQRAIQGQQPWYSGFEKKPLTVTYSGPEHLTVPQHSHLTKPQMNVMAARSAIHRTQSAPIRPHQPVVRKNVATEPEINESLDSLARSMTEAALSSQDSVENGDGDDLMSTT</sequence>
<organism evidence="6 7">
    <name type="scientific">Bugula neritina</name>
    <name type="common">Brown bryozoan</name>
    <name type="synonym">Sertularia neritina</name>
    <dbReference type="NCBI Taxonomy" id="10212"/>
    <lineage>
        <taxon>Eukaryota</taxon>
        <taxon>Metazoa</taxon>
        <taxon>Spiralia</taxon>
        <taxon>Lophotrochozoa</taxon>
        <taxon>Bryozoa</taxon>
        <taxon>Gymnolaemata</taxon>
        <taxon>Cheilostomatida</taxon>
        <taxon>Flustrina</taxon>
        <taxon>Buguloidea</taxon>
        <taxon>Bugulidae</taxon>
        <taxon>Bugula</taxon>
    </lineage>
</organism>
<feature type="domain" description="RNA-binding protein vts1-like alpha-helical" evidence="4">
    <location>
        <begin position="155"/>
        <end position="193"/>
    </location>
</feature>
<feature type="region of interest" description="Disordered" evidence="3">
    <location>
        <begin position="394"/>
        <end position="469"/>
    </location>
</feature>
<proteinExistence type="predicted"/>
<feature type="region of interest" description="Disordered" evidence="3">
    <location>
        <begin position="654"/>
        <end position="683"/>
    </location>
</feature>
<comment type="subcellular location">
    <subcellularLocation>
        <location evidence="1">Cytoplasm</location>
    </subcellularLocation>
</comment>
<feature type="region of interest" description="Disordered" evidence="3">
    <location>
        <begin position="774"/>
        <end position="797"/>
    </location>
</feature>
<dbReference type="PANTHER" id="PTHR12515">
    <property type="entry name" value="STERILE ALPHA MOTIF DOMAIN CONTAINING PROTEIN 4-RELATED"/>
    <property type="match status" value="1"/>
</dbReference>
<keyword evidence="7" id="KW-1185">Reference proteome</keyword>
<dbReference type="Gene3D" id="1.25.40.170">
    <property type="entry name" value="Smaug, PHAT domain"/>
    <property type="match status" value="1"/>
</dbReference>
<keyword evidence="2" id="KW-0963">Cytoplasm</keyword>
<dbReference type="InterPro" id="IPR037093">
    <property type="entry name" value="PHAT_dom_sf"/>
</dbReference>
<feature type="domain" description="SMAUG/ZCCHC2-like PHAT" evidence="5">
    <location>
        <begin position="201"/>
        <end position="299"/>
    </location>
</feature>
<dbReference type="Pfam" id="PF26034">
    <property type="entry name" value="PHAT_SMAUG"/>
    <property type="match status" value="1"/>
</dbReference>
<dbReference type="SUPFAM" id="SSF47769">
    <property type="entry name" value="SAM/Pointed domain"/>
    <property type="match status" value="1"/>
</dbReference>
<protein>
    <submittedName>
        <fullName evidence="6">Smg</fullName>
    </submittedName>
</protein>
<evidence type="ECO:0000256" key="1">
    <source>
        <dbReference type="ARBA" id="ARBA00004496"/>
    </source>
</evidence>
<feature type="compositionally biased region" description="Low complexity" evidence="3">
    <location>
        <begin position="665"/>
        <end position="683"/>
    </location>
</feature>
<reference evidence="6" key="1">
    <citation type="submission" date="2020-06" db="EMBL/GenBank/DDBJ databases">
        <title>Draft genome of Bugula neritina, a colonial animal packing powerful symbionts and potential medicines.</title>
        <authorList>
            <person name="Rayko M."/>
        </authorList>
    </citation>
    <scope>NUCLEOTIDE SEQUENCE [LARGE SCALE GENOMIC DNA]</scope>
    <source>
        <strain evidence="6">Kwan_BN1</strain>
    </source>
</reference>
<evidence type="ECO:0000259" key="5">
    <source>
        <dbReference type="Pfam" id="PF26034"/>
    </source>
</evidence>
<evidence type="ECO:0000259" key="4">
    <source>
        <dbReference type="Pfam" id="PF25479"/>
    </source>
</evidence>
<dbReference type="InterPro" id="IPR058599">
    <property type="entry name" value="PHAT_Smg/ZCCHC2-like"/>
</dbReference>